<evidence type="ECO:0000256" key="1">
    <source>
        <dbReference type="SAM" id="Phobius"/>
    </source>
</evidence>
<dbReference type="InterPro" id="IPR029044">
    <property type="entry name" value="Nucleotide-diphossugar_trans"/>
</dbReference>
<dbReference type="Proteomes" id="UP000315395">
    <property type="component" value="Chromosome"/>
</dbReference>
<dbReference type="PANTHER" id="PTHR43179">
    <property type="entry name" value="RHAMNOSYLTRANSFERASE WBBL"/>
    <property type="match status" value="1"/>
</dbReference>
<name>A0A516G7D4_9MICO</name>
<feature type="transmembrane region" description="Helical" evidence="1">
    <location>
        <begin position="337"/>
        <end position="356"/>
    </location>
</feature>
<dbReference type="AlphaFoldDB" id="A0A516G7D4"/>
<reference evidence="2 3" key="1">
    <citation type="submission" date="2019-07" db="EMBL/GenBank/DDBJ databases">
        <title>complete genome sequencing of Ornithinimicrobium sp. H23M54.</title>
        <authorList>
            <person name="Bae J.-W."/>
            <person name="Lee S.-Y."/>
        </authorList>
    </citation>
    <scope>NUCLEOTIDE SEQUENCE [LARGE SCALE GENOMIC DNA]</scope>
    <source>
        <strain evidence="2 3">H23M54</strain>
    </source>
</reference>
<keyword evidence="1" id="KW-0472">Membrane</keyword>
<organism evidence="2 3">
    <name type="scientific">Ornithinimicrobium ciconiae</name>
    <dbReference type="NCBI Taxonomy" id="2594265"/>
    <lineage>
        <taxon>Bacteria</taxon>
        <taxon>Bacillati</taxon>
        <taxon>Actinomycetota</taxon>
        <taxon>Actinomycetes</taxon>
        <taxon>Micrococcales</taxon>
        <taxon>Ornithinimicrobiaceae</taxon>
        <taxon>Ornithinimicrobium</taxon>
    </lineage>
</organism>
<dbReference type="Pfam" id="PF13641">
    <property type="entry name" value="Glyco_tranf_2_3"/>
    <property type="match status" value="1"/>
</dbReference>
<proteinExistence type="predicted"/>
<protein>
    <submittedName>
        <fullName evidence="2">Glycosyltransferase family 2 protein</fullName>
    </submittedName>
</protein>
<sequence>MLARSKAILCIRERLLTARARDRAGPCFSHATTGISPAASSVSWFLRHRERETTRARTQSSAIDQYPDSLIFVYSAAGPGSAGDGGPMVDCVVIVVSYRSARDVKDLLSTIPQAVGSLSWRAVVVNNDEGDDLAPTVAEHPEAEVVEAGANLGYAGGINLGRSVAPPSTWTVFLNPDLTLDPESIAHLVAEVGAHDAAVPLIRNRAGELQRSLRREPSVLRSLGDALVGNRWPGRPAFLSETVRMPAVYEVPGAVDWATGAALVVPTALADAVGRWDQDTFFLYSEETDYCRRLRAAGAQIRFVPEAVVRHQGAGSGSSDALHALLEVNRVRYYRKWHGVLTATAFAAVVVLNNLLRSHRARSRAALRALVSPTTRAALPGGAR</sequence>
<dbReference type="SUPFAM" id="SSF53448">
    <property type="entry name" value="Nucleotide-diphospho-sugar transferases"/>
    <property type="match status" value="1"/>
</dbReference>
<gene>
    <name evidence="2" type="ORF">FNH13_03070</name>
</gene>
<keyword evidence="1" id="KW-1133">Transmembrane helix</keyword>
<keyword evidence="1" id="KW-0812">Transmembrane</keyword>
<dbReference type="Gene3D" id="3.90.550.10">
    <property type="entry name" value="Spore Coat Polysaccharide Biosynthesis Protein SpsA, Chain A"/>
    <property type="match status" value="1"/>
</dbReference>
<dbReference type="KEGG" id="orz:FNH13_03070"/>
<keyword evidence="3" id="KW-1185">Reference proteome</keyword>
<evidence type="ECO:0000313" key="2">
    <source>
        <dbReference type="EMBL" id="QDO87441.1"/>
    </source>
</evidence>
<dbReference type="PANTHER" id="PTHR43179:SF7">
    <property type="entry name" value="RHAMNOSYLTRANSFERASE WBBL"/>
    <property type="match status" value="1"/>
</dbReference>
<keyword evidence="2" id="KW-0808">Transferase</keyword>
<accession>A0A516G7D4</accession>
<dbReference type="GO" id="GO:0016740">
    <property type="term" value="F:transferase activity"/>
    <property type="evidence" value="ECO:0007669"/>
    <property type="project" value="UniProtKB-KW"/>
</dbReference>
<dbReference type="EMBL" id="CP041616">
    <property type="protein sequence ID" value="QDO87441.1"/>
    <property type="molecule type" value="Genomic_DNA"/>
</dbReference>
<evidence type="ECO:0000313" key="3">
    <source>
        <dbReference type="Proteomes" id="UP000315395"/>
    </source>
</evidence>
<dbReference type="OrthoDB" id="9771846at2"/>